<evidence type="ECO:0000313" key="1">
    <source>
        <dbReference type="EMBL" id="OAD74012.1"/>
    </source>
</evidence>
<dbReference type="InParanoid" id="A0A162U774"/>
<reference evidence="2" key="1">
    <citation type="submission" date="2015-06" db="EMBL/GenBank/DDBJ databases">
        <title>Expansion of signal transduction pathways in fungi by whole-genome duplication.</title>
        <authorList>
            <consortium name="DOE Joint Genome Institute"/>
            <person name="Corrochano L.M."/>
            <person name="Kuo A."/>
            <person name="Marcet-Houben M."/>
            <person name="Polaino S."/>
            <person name="Salamov A."/>
            <person name="Villalobos J.M."/>
            <person name="Alvarez M.I."/>
            <person name="Avalos J."/>
            <person name="Benito E.P."/>
            <person name="Benoit I."/>
            <person name="Burger G."/>
            <person name="Camino L.P."/>
            <person name="Canovas D."/>
            <person name="Cerda-Olmedo E."/>
            <person name="Cheng J.-F."/>
            <person name="Dominguez A."/>
            <person name="Elias M."/>
            <person name="Eslava A.P."/>
            <person name="Glaser F."/>
            <person name="Grimwood J."/>
            <person name="Gutierrez G."/>
            <person name="Heitman J."/>
            <person name="Henrissat B."/>
            <person name="Iturriaga E.A."/>
            <person name="Lang B.F."/>
            <person name="Lavin J.L."/>
            <person name="Lee S."/>
            <person name="Li W."/>
            <person name="Lindquist E."/>
            <person name="Lopez-Garcia S."/>
            <person name="Luque E.M."/>
            <person name="Marcos A.T."/>
            <person name="Martin J."/>
            <person name="McCluskey K."/>
            <person name="Medina H.R."/>
            <person name="Miralles-Duran A."/>
            <person name="Miyazaki A."/>
            <person name="Munoz-Torres E."/>
            <person name="Oguiza J.A."/>
            <person name="Ohm R."/>
            <person name="Olmedo M."/>
            <person name="Orejas M."/>
            <person name="Ortiz-Castellanos L."/>
            <person name="Pisabarro A.G."/>
            <person name="Rodriguez-Romero J."/>
            <person name="Ruiz-Herrera J."/>
            <person name="Ruiz-Vazquez R."/>
            <person name="Sanz C."/>
            <person name="Schackwitz W."/>
            <person name="Schmutz J."/>
            <person name="Shahriari M."/>
            <person name="Shelest E."/>
            <person name="Silva-Franco F."/>
            <person name="Soanes D."/>
            <person name="Syed K."/>
            <person name="Tagua V.G."/>
            <person name="Talbot N.J."/>
            <person name="Thon M."/>
            <person name="De vries R.P."/>
            <person name="Wiebenga A."/>
            <person name="Yadav J.S."/>
            <person name="Braun E.L."/>
            <person name="Baker S."/>
            <person name="Garre V."/>
            <person name="Horwitz B."/>
            <person name="Torres-Martinez S."/>
            <person name="Idnurm A."/>
            <person name="Herrera-Estrella A."/>
            <person name="Gabaldon T."/>
            <person name="Grigoriev I.V."/>
        </authorList>
    </citation>
    <scope>NUCLEOTIDE SEQUENCE [LARGE SCALE GENOMIC DNA]</scope>
    <source>
        <strain evidence="2">NRRL 1555(-)</strain>
    </source>
</reference>
<protein>
    <submittedName>
        <fullName evidence="1">Uncharacterized protein</fullName>
    </submittedName>
</protein>
<gene>
    <name evidence="1" type="ORF">PHYBLDRAFT_64960</name>
</gene>
<name>A0A162U774_PHYB8</name>
<proteinExistence type="predicted"/>
<sequence length="177" mass="20297">MSLEDHLYLALAPFFILFLSPSQYHHELKPLFRHENWFAAMISIHDMDGIKKFLLPLNIVIDILAIIDNLLIKPSTGSKQKLILRYYLFQVVNTFTKALSALFTKLQPVQNKKSNFLDILSASCTKESRGAKWDTICGLEKTNIASYGQKHYLVRKDLLRIAVFCKNSLDNSDLCAF</sequence>
<keyword evidence="2" id="KW-1185">Reference proteome</keyword>
<evidence type="ECO:0000313" key="2">
    <source>
        <dbReference type="Proteomes" id="UP000077315"/>
    </source>
</evidence>
<accession>A0A162U774</accession>
<dbReference type="AlphaFoldDB" id="A0A162U774"/>
<organism evidence="1 2">
    <name type="scientific">Phycomyces blakesleeanus (strain ATCC 8743b / DSM 1359 / FGSC 10004 / NBRC 33097 / NRRL 1555)</name>
    <dbReference type="NCBI Taxonomy" id="763407"/>
    <lineage>
        <taxon>Eukaryota</taxon>
        <taxon>Fungi</taxon>
        <taxon>Fungi incertae sedis</taxon>
        <taxon>Mucoromycota</taxon>
        <taxon>Mucoromycotina</taxon>
        <taxon>Mucoromycetes</taxon>
        <taxon>Mucorales</taxon>
        <taxon>Phycomycetaceae</taxon>
        <taxon>Phycomyces</taxon>
    </lineage>
</organism>
<dbReference type="EMBL" id="KV440980">
    <property type="protein sequence ID" value="OAD74012.1"/>
    <property type="molecule type" value="Genomic_DNA"/>
</dbReference>
<dbReference type="VEuPathDB" id="FungiDB:PHYBLDRAFT_64960"/>
<dbReference type="GeneID" id="29002283"/>
<dbReference type="Proteomes" id="UP000077315">
    <property type="component" value="Unassembled WGS sequence"/>
</dbReference>
<dbReference type="RefSeq" id="XP_018292052.1">
    <property type="nucleotide sequence ID" value="XM_018441377.1"/>
</dbReference>